<evidence type="ECO:0000313" key="2">
    <source>
        <dbReference type="Proteomes" id="UP000243629"/>
    </source>
</evidence>
<proteinExistence type="predicted"/>
<organism evidence="1 2">
    <name type="scientific">Halopseudomonas yangmingensis</name>
    <dbReference type="NCBI Taxonomy" id="1720063"/>
    <lineage>
        <taxon>Bacteria</taxon>
        <taxon>Pseudomonadati</taxon>
        <taxon>Pseudomonadota</taxon>
        <taxon>Gammaproteobacteria</taxon>
        <taxon>Pseudomonadales</taxon>
        <taxon>Pseudomonadaceae</taxon>
        <taxon>Halopseudomonas</taxon>
    </lineage>
</organism>
<protein>
    <submittedName>
        <fullName evidence="1">Uncharacterized protein</fullName>
    </submittedName>
</protein>
<gene>
    <name evidence="1" type="ORF">SAMN05216217_10740</name>
</gene>
<dbReference type="EMBL" id="FOUI01000007">
    <property type="protein sequence ID" value="SFM52644.1"/>
    <property type="molecule type" value="Genomic_DNA"/>
</dbReference>
<evidence type="ECO:0000313" key="1">
    <source>
        <dbReference type="EMBL" id="SFM52644.1"/>
    </source>
</evidence>
<reference evidence="2" key="1">
    <citation type="submission" date="2016-10" db="EMBL/GenBank/DDBJ databases">
        <authorList>
            <person name="Varghese N."/>
            <person name="Submissions S."/>
        </authorList>
    </citation>
    <scope>NUCLEOTIDE SEQUENCE [LARGE SCALE GENOMIC DNA]</scope>
    <source>
        <strain evidence="2">DSM 24213</strain>
    </source>
</reference>
<sequence>MNLSVFGSGYVGLTQAAAALSGLPASVKAPELRRRLANRRLRP</sequence>
<dbReference type="STRING" id="1720063.SAMN05216217_10740"/>
<dbReference type="Proteomes" id="UP000243629">
    <property type="component" value="Unassembled WGS sequence"/>
</dbReference>
<keyword evidence="2" id="KW-1185">Reference proteome</keyword>
<dbReference type="AlphaFoldDB" id="A0A1I4RKB8"/>
<accession>A0A1I4RKB8</accession>
<name>A0A1I4RKB8_9GAMM</name>